<feature type="compositionally biased region" description="Polar residues" evidence="1">
    <location>
        <begin position="21"/>
        <end position="38"/>
    </location>
</feature>
<gene>
    <name evidence="2" type="ORF">CBER1_08362</name>
</gene>
<feature type="compositionally biased region" description="Polar residues" evidence="1">
    <location>
        <begin position="350"/>
        <end position="363"/>
    </location>
</feature>
<name>A0A2S6CG90_9PEZI</name>
<dbReference type="OrthoDB" id="3647432at2759"/>
<feature type="compositionally biased region" description="Basic and acidic residues" evidence="1">
    <location>
        <begin position="478"/>
        <end position="494"/>
    </location>
</feature>
<sequence length="666" mass="74198">MARRKAAKQARVARSNKDSGEPSQARLTSSGDSHSAVPNSLGLEAHTSPQPLNLPAHSSGALRITDGSDAITPPRKPDSSPALSITTRTDLEGILPDLADEELDREGDLTEGATTANLRSRGSRGKTIERPAATRRGKSDALEGTQIEGGSTADTRPRGSEGTTRELRSATRRRQPGAPKGTQTKGDSNGGARSRELRPRAKKSIEFPVATRKKSDVLEGIPVNDIFQGNQENIQDSLLYSLAKEYELSEIVEKVNENGRSNPITSNALRDRLNDYRREMINQNNYGQYEFELELNDTRRQHGLTFQLPPKDVEVIIYDGIEQIGYQIKQARSVDTNSRPRSWISRPGGTYSSSNLVQESGDITTPPRESRPKAGSSRTGGSLAQPVDKMALPAPKPKRKLRINGPRDRPVTMDIVEAASSGFLTEVEYANSTEPVKKPERSFQSETLERQGILNWPEPLERPENLKRTEALKRLEILRRPETPKKPEETESHDITPSQSHSILQADQALFNGSPDKLEGLVLYDLAKRYSWEVLVDHINTAHPEIEMTSRALLRRMTCKGGAYEQQALESNKTREEVVKGVEEAQATHYKQVEKPGPRDQSIERVSIGQIVSVLDEEKERVAEEKERVAEDDGRDAEKDEVVEVELDDEEVKARELWLKTWHSED</sequence>
<evidence type="ECO:0000313" key="3">
    <source>
        <dbReference type="Proteomes" id="UP000237631"/>
    </source>
</evidence>
<protein>
    <submittedName>
        <fullName evidence="2">Uncharacterized protein</fullName>
    </submittedName>
</protein>
<proteinExistence type="predicted"/>
<feature type="region of interest" description="Disordered" evidence="1">
    <location>
        <begin position="478"/>
        <end position="500"/>
    </location>
</feature>
<evidence type="ECO:0000313" key="2">
    <source>
        <dbReference type="EMBL" id="PPJ58737.1"/>
    </source>
</evidence>
<accession>A0A2S6CG90</accession>
<feature type="compositionally biased region" description="Basic and acidic residues" evidence="1">
    <location>
        <begin position="193"/>
        <end position="205"/>
    </location>
</feature>
<comment type="caution">
    <text evidence="2">The sequence shown here is derived from an EMBL/GenBank/DDBJ whole genome shotgun (WGS) entry which is preliminary data.</text>
</comment>
<feature type="region of interest" description="Disordered" evidence="1">
    <location>
        <begin position="1"/>
        <end position="208"/>
    </location>
</feature>
<dbReference type="EMBL" id="PNEN01000448">
    <property type="protein sequence ID" value="PPJ58737.1"/>
    <property type="molecule type" value="Genomic_DNA"/>
</dbReference>
<feature type="region of interest" description="Disordered" evidence="1">
    <location>
        <begin position="622"/>
        <end position="641"/>
    </location>
</feature>
<evidence type="ECO:0000256" key="1">
    <source>
        <dbReference type="SAM" id="MobiDB-lite"/>
    </source>
</evidence>
<dbReference type="Proteomes" id="UP000237631">
    <property type="component" value="Unassembled WGS sequence"/>
</dbReference>
<keyword evidence="3" id="KW-1185">Reference proteome</keyword>
<feature type="compositionally biased region" description="Basic and acidic residues" evidence="1">
    <location>
        <begin position="155"/>
        <end position="169"/>
    </location>
</feature>
<organism evidence="2 3">
    <name type="scientific">Cercospora berteroae</name>
    <dbReference type="NCBI Taxonomy" id="357750"/>
    <lineage>
        <taxon>Eukaryota</taxon>
        <taxon>Fungi</taxon>
        <taxon>Dikarya</taxon>
        <taxon>Ascomycota</taxon>
        <taxon>Pezizomycotina</taxon>
        <taxon>Dothideomycetes</taxon>
        <taxon>Dothideomycetidae</taxon>
        <taxon>Mycosphaerellales</taxon>
        <taxon>Mycosphaerellaceae</taxon>
        <taxon>Cercospora</taxon>
    </lineage>
</organism>
<feature type="region of interest" description="Disordered" evidence="1">
    <location>
        <begin position="331"/>
        <end position="389"/>
    </location>
</feature>
<dbReference type="AlphaFoldDB" id="A0A2S6CG90"/>
<reference evidence="3" key="1">
    <citation type="journal article" date="2017" name="bioRxiv">
        <title>Conservation of a gene cluster reveals novel cercosporin biosynthetic mechanisms and extends production to the genus Colletotrichum.</title>
        <authorList>
            <person name="de Jonge R."/>
            <person name="Ebert M.K."/>
            <person name="Huitt-Roehl C.R."/>
            <person name="Pal P."/>
            <person name="Suttle J.C."/>
            <person name="Spanner R.E."/>
            <person name="Neubauer J.D."/>
            <person name="Jurick W.M.II."/>
            <person name="Stott K.A."/>
            <person name="Secor G.A."/>
            <person name="Thomma B.P.H.J."/>
            <person name="Van de Peer Y."/>
            <person name="Townsend C.A."/>
            <person name="Bolton M.D."/>
        </authorList>
    </citation>
    <scope>NUCLEOTIDE SEQUENCE [LARGE SCALE GENOMIC DNA]</scope>
    <source>
        <strain evidence="3">CBS538.71</strain>
    </source>
</reference>